<dbReference type="InterPro" id="IPR005624">
    <property type="entry name" value="PduO/GlcC-like"/>
</dbReference>
<dbReference type="Gene3D" id="3.30.450.150">
    <property type="entry name" value="Haem-degrading domain"/>
    <property type="match status" value="1"/>
</dbReference>
<evidence type="ECO:0000313" key="2">
    <source>
        <dbReference type="Proteomes" id="UP000054007"/>
    </source>
</evidence>
<dbReference type="STRING" id="1314674.A0A0D7BLB0"/>
<sequence>MPYSDAELVKIMASQEEELRWARFTEEDAWTLGTEIRSLFVSRKEAQVEGYSGTSIVISISLFNGHILFQTAVGPGATPDNWNWVKGKTATVKRYGHSSFYIGRQAAAKGPEGTAKLLKYAPEMEFVAHGGAVPIFIEGLGSQPIGAVVVSGLVQAYDHQLVVDGMRAVIKSAEKSSVIG</sequence>
<dbReference type="PANTHER" id="PTHR28255:SF1">
    <property type="entry name" value="UPF0303 PROTEIN YBR137W"/>
    <property type="match status" value="1"/>
</dbReference>
<dbReference type="InterPro" id="IPR010371">
    <property type="entry name" value="YBR137W-like"/>
</dbReference>
<dbReference type="PANTHER" id="PTHR28255">
    <property type="match status" value="1"/>
</dbReference>
<accession>A0A0D7BLB0</accession>
<name>A0A0D7BLB0_9AGAR</name>
<evidence type="ECO:0000313" key="1">
    <source>
        <dbReference type="EMBL" id="KIY71010.1"/>
    </source>
</evidence>
<dbReference type="GO" id="GO:0006620">
    <property type="term" value="P:post-translational protein targeting to endoplasmic reticulum membrane"/>
    <property type="evidence" value="ECO:0007669"/>
    <property type="project" value="TreeGrafter"/>
</dbReference>
<dbReference type="InterPro" id="IPR038084">
    <property type="entry name" value="PduO/GlcC-like_sf"/>
</dbReference>
<dbReference type="GO" id="GO:0072380">
    <property type="term" value="C:TRC complex"/>
    <property type="evidence" value="ECO:0007669"/>
    <property type="project" value="TreeGrafter"/>
</dbReference>
<dbReference type="Proteomes" id="UP000054007">
    <property type="component" value="Unassembled WGS sequence"/>
</dbReference>
<keyword evidence="2" id="KW-1185">Reference proteome</keyword>
<dbReference type="SUPFAM" id="SSF143744">
    <property type="entry name" value="GlcG-like"/>
    <property type="match status" value="1"/>
</dbReference>
<dbReference type="OrthoDB" id="2209940at2759"/>
<protein>
    <submittedName>
        <fullName evidence="1">DUF336-domain-containing protein</fullName>
    </submittedName>
</protein>
<reference evidence="1 2" key="1">
    <citation type="journal article" date="2015" name="Fungal Genet. Biol.">
        <title>Evolution of novel wood decay mechanisms in Agaricales revealed by the genome sequences of Fistulina hepatica and Cylindrobasidium torrendii.</title>
        <authorList>
            <person name="Floudas D."/>
            <person name="Held B.W."/>
            <person name="Riley R."/>
            <person name="Nagy L.G."/>
            <person name="Koehler G."/>
            <person name="Ransdell A.S."/>
            <person name="Younus H."/>
            <person name="Chow J."/>
            <person name="Chiniquy J."/>
            <person name="Lipzen A."/>
            <person name="Tritt A."/>
            <person name="Sun H."/>
            <person name="Haridas S."/>
            <person name="LaButti K."/>
            <person name="Ohm R.A."/>
            <person name="Kues U."/>
            <person name="Blanchette R.A."/>
            <person name="Grigoriev I.V."/>
            <person name="Minto R.E."/>
            <person name="Hibbett D.S."/>
        </authorList>
    </citation>
    <scope>NUCLEOTIDE SEQUENCE [LARGE SCALE GENOMIC DNA]</scope>
    <source>
        <strain evidence="1 2">FP15055 ss-10</strain>
    </source>
</reference>
<dbReference type="EMBL" id="KN880460">
    <property type="protein sequence ID" value="KIY71010.1"/>
    <property type="molecule type" value="Genomic_DNA"/>
</dbReference>
<organism evidence="1 2">
    <name type="scientific">Cylindrobasidium torrendii FP15055 ss-10</name>
    <dbReference type="NCBI Taxonomy" id="1314674"/>
    <lineage>
        <taxon>Eukaryota</taxon>
        <taxon>Fungi</taxon>
        <taxon>Dikarya</taxon>
        <taxon>Basidiomycota</taxon>
        <taxon>Agaricomycotina</taxon>
        <taxon>Agaricomycetes</taxon>
        <taxon>Agaricomycetidae</taxon>
        <taxon>Agaricales</taxon>
        <taxon>Marasmiineae</taxon>
        <taxon>Physalacriaceae</taxon>
        <taxon>Cylindrobasidium</taxon>
    </lineage>
</organism>
<dbReference type="Pfam" id="PF03928">
    <property type="entry name" value="HbpS-like"/>
    <property type="match status" value="1"/>
</dbReference>
<dbReference type="AlphaFoldDB" id="A0A0D7BLB0"/>
<gene>
    <name evidence="1" type="ORF">CYLTODRAFT_487640</name>
</gene>
<proteinExistence type="predicted"/>